<evidence type="ECO:0000313" key="3">
    <source>
        <dbReference type="Proteomes" id="UP000039370"/>
    </source>
</evidence>
<evidence type="ECO:0000313" key="2">
    <source>
        <dbReference type="EMBL" id="CEN50024.1"/>
    </source>
</evidence>
<protein>
    <recommendedName>
        <fullName evidence="1">ATPase AAA-type core domain-containing protein</fullName>
    </recommendedName>
</protein>
<dbReference type="GO" id="GO:0016887">
    <property type="term" value="F:ATP hydrolysis activity"/>
    <property type="evidence" value="ECO:0007669"/>
    <property type="project" value="InterPro"/>
</dbReference>
<organism evidence="2 3">
    <name type="scientific">Capnocytophaga canimorsus</name>
    <dbReference type="NCBI Taxonomy" id="28188"/>
    <lineage>
        <taxon>Bacteria</taxon>
        <taxon>Pseudomonadati</taxon>
        <taxon>Bacteroidota</taxon>
        <taxon>Flavobacteriia</taxon>
        <taxon>Flavobacteriales</taxon>
        <taxon>Flavobacteriaceae</taxon>
        <taxon>Capnocytophaga</taxon>
    </lineage>
</organism>
<dbReference type="Pfam" id="PF13304">
    <property type="entry name" value="AAA_21"/>
    <property type="match status" value="1"/>
</dbReference>
<dbReference type="Proteomes" id="UP000039370">
    <property type="component" value="Unassembled WGS sequence"/>
</dbReference>
<dbReference type="PANTHER" id="PTHR43581:SF2">
    <property type="entry name" value="EXCINUCLEASE ATPASE SUBUNIT"/>
    <property type="match status" value="1"/>
</dbReference>
<dbReference type="EMBL" id="CDOK01000120">
    <property type="protein sequence ID" value="CEN50024.1"/>
    <property type="molecule type" value="Genomic_DNA"/>
</dbReference>
<accession>A0A0B7IHD8</accession>
<dbReference type="InterPro" id="IPR027417">
    <property type="entry name" value="P-loop_NTPase"/>
</dbReference>
<dbReference type="Gene3D" id="3.40.50.300">
    <property type="entry name" value="P-loop containing nucleotide triphosphate hydrolases"/>
    <property type="match status" value="1"/>
</dbReference>
<dbReference type="InterPro" id="IPR051396">
    <property type="entry name" value="Bact_Antivir_Def_Nuclease"/>
</dbReference>
<dbReference type="GO" id="GO:0005524">
    <property type="term" value="F:ATP binding"/>
    <property type="evidence" value="ECO:0007669"/>
    <property type="project" value="InterPro"/>
</dbReference>
<dbReference type="AlphaFoldDB" id="A0A0B7IHD8"/>
<proteinExistence type="predicted"/>
<reference evidence="3" key="1">
    <citation type="submission" date="2015-01" db="EMBL/GenBank/DDBJ databases">
        <authorList>
            <person name="MANFREDI Pablo"/>
        </authorList>
    </citation>
    <scope>NUCLEOTIDE SEQUENCE [LARGE SCALE GENOMIC DNA]</scope>
    <source>
        <strain evidence="3">Cc11</strain>
    </source>
</reference>
<evidence type="ECO:0000259" key="1">
    <source>
        <dbReference type="Pfam" id="PF13304"/>
    </source>
</evidence>
<dbReference type="PANTHER" id="PTHR43581">
    <property type="entry name" value="ATP/GTP PHOSPHATASE"/>
    <property type="match status" value="1"/>
</dbReference>
<name>A0A0B7IHD8_9FLAO</name>
<feature type="domain" description="ATPase AAA-type core" evidence="1">
    <location>
        <begin position="24"/>
        <end position="309"/>
    </location>
</feature>
<dbReference type="SUPFAM" id="SSF52540">
    <property type="entry name" value="P-loop containing nucleoside triphosphate hydrolases"/>
    <property type="match status" value="1"/>
</dbReference>
<sequence length="410" mass="47492">MKLHKLYLKNIGPFLEGEIEFDQVTILTGENGTGKTVVLDAIRKMLLGNDYYRILPKMRNIRRENSFKIDLSLSFNKKKIEIESDRINNNYLFESFEIKKSGSQYYDLGSVFSNSTKAKGNLWIANYWTSQNDHSDFHIPSLDFIKPENYLIDCLDGIQKNAETTKIVTFLDYYKSSDKPEEKKEGEFIFEILKKIFKISLYEGEFVYVDRSRLMPVIIQNGVEVSLDKLSSGNLYLVQRLIGLLGQMYSVYKLNNLPLEEMCNTPGLLLIDEAENHLHPKWQKTFIKSILELFPNLQIVAATHSPFIVGSVENAKIYVCKPETDHSIIVDETANYSNKPIEEILISEVFGGTTPFANEEINKLLKERKEAIEKGDKQEEERTEKRLLELNPQYFSYLEMDKLLDELKNK</sequence>
<dbReference type="InterPro" id="IPR003959">
    <property type="entry name" value="ATPase_AAA_core"/>
</dbReference>
<gene>
    <name evidence="2" type="ORF">CCAN11_2060015</name>
</gene>